<gene>
    <name evidence="1" type="ORF">M9Y10_030738</name>
</gene>
<dbReference type="EMBL" id="JAPFFF010000045">
    <property type="protein sequence ID" value="KAK8840530.1"/>
    <property type="molecule type" value="Genomic_DNA"/>
</dbReference>
<dbReference type="Proteomes" id="UP001470230">
    <property type="component" value="Unassembled WGS sequence"/>
</dbReference>
<accession>A0ABR2H4Z1</accession>
<keyword evidence="2" id="KW-1185">Reference proteome</keyword>
<comment type="caution">
    <text evidence="1">The sequence shown here is derived from an EMBL/GenBank/DDBJ whole genome shotgun (WGS) entry which is preliminary data.</text>
</comment>
<name>A0ABR2H4Z1_9EUKA</name>
<evidence type="ECO:0000313" key="1">
    <source>
        <dbReference type="EMBL" id="KAK8840530.1"/>
    </source>
</evidence>
<organism evidence="1 2">
    <name type="scientific">Tritrichomonas musculus</name>
    <dbReference type="NCBI Taxonomy" id="1915356"/>
    <lineage>
        <taxon>Eukaryota</taxon>
        <taxon>Metamonada</taxon>
        <taxon>Parabasalia</taxon>
        <taxon>Tritrichomonadida</taxon>
        <taxon>Tritrichomonadidae</taxon>
        <taxon>Tritrichomonas</taxon>
    </lineage>
</organism>
<evidence type="ECO:0000313" key="2">
    <source>
        <dbReference type="Proteomes" id="UP001470230"/>
    </source>
</evidence>
<sequence>MRIDCHCYFDCLLLDCDDCSQFFSNLIEIAYIYSKDTVSNNICHGSSNCDEQDRICYSRSGVVIPIKSEIESPIYEFKNVPEMFYFVYEKDINMSTTFSANYNAIMSNINKCDPGFKKVTDYYPMNAGTYIVSSEKKFQRT</sequence>
<proteinExistence type="predicted"/>
<reference evidence="1 2" key="1">
    <citation type="submission" date="2024-04" db="EMBL/GenBank/DDBJ databases">
        <title>Tritrichomonas musculus Genome.</title>
        <authorList>
            <person name="Alves-Ferreira E."/>
            <person name="Grigg M."/>
            <person name="Lorenzi H."/>
            <person name="Galac M."/>
        </authorList>
    </citation>
    <scope>NUCLEOTIDE SEQUENCE [LARGE SCALE GENOMIC DNA]</scope>
    <source>
        <strain evidence="1 2">EAF2021</strain>
    </source>
</reference>
<protein>
    <submittedName>
        <fullName evidence="1">Uncharacterized protein</fullName>
    </submittedName>
</protein>